<feature type="transmembrane region" description="Helical" evidence="1">
    <location>
        <begin position="356"/>
        <end position="374"/>
    </location>
</feature>
<dbReference type="EMBL" id="CAESAB010000009">
    <property type="protein sequence ID" value="CAB4333566.1"/>
    <property type="molecule type" value="Genomic_DNA"/>
</dbReference>
<accession>A0A6J5YVP5</accession>
<organism evidence="2">
    <name type="scientific">freshwater metagenome</name>
    <dbReference type="NCBI Taxonomy" id="449393"/>
    <lineage>
        <taxon>unclassified sequences</taxon>
        <taxon>metagenomes</taxon>
        <taxon>ecological metagenomes</taxon>
    </lineage>
</organism>
<feature type="transmembrane region" description="Helical" evidence="1">
    <location>
        <begin position="522"/>
        <end position="539"/>
    </location>
</feature>
<keyword evidence="1" id="KW-1133">Transmembrane helix</keyword>
<evidence type="ECO:0000313" key="2">
    <source>
        <dbReference type="EMBL" id="CAB4333566.1"/>
    </source>
</evidence>
<feature type="transmembrane region" description="Helical" evidence="1">
    <location>
        <begin position="244"/>
        <end position="273"/>
    </location>
</feature>
<feature type="transmembrane region" description="Helical" evidence="1">
    <location>
        <begin position="318"/>
        <end position="336"/>
    </location>
</feature>
<keyword evidence="1" id="KW-0472">Membrane</keyword>
<feature type="transmembrane region" description="Helical" evidence="1">
    <location>
        <begin position="426"/>
        <end position="447"/>
    </location>
</feature>
<dbReference type="AlphaFoldDB" id="A0A6J5YVP5"/>
<evidence type="ECO:0000256" key="1">
    <source>
        <dbReference type="SAM" id="Phobius"/>
    </source>
</evidence>
<feature type="transmembrane region" description="Helical" evidence="1">
    <location>
        <begin position="459"/>
        <end position="479"/>
    </location>
</feature>
<feature type="transmembrane region" description="Helical" evidence="1">
    <location>
        <begin position="212"/>
        <end position="232"/>
    </location>
</feature>
<feature type="transmembrane region" description="Helical" evidence="1">
    <location>
        <begin position="285"/>
        <end position="306"/>
    </location>
</feature>
<reference evidence="2" key="1">
    <citation type="submission" date="2020-05" db="EMBL/GenBank/DDBJ databases">
        <authorList>
            <person name="Chiriac C."/>
            <person name="Salcher M."/>
            <person name="Ghai R."/>
            <person name="Kavagutti S V."/>
        </authorList>
    </citation>
    <scope>NUCLEOTIDE SEQUENCE</scope>
</reference>
<gene>
    <name evidence="2" type="ORF">UFOPK3820_00390</name>
</gene>
<name>A0A6J5YVP5_9ZZZZ</name>
<protein>
    <submittedName>
        <fullName evidence="2">Unannotated protein</fullName>
    </submittedName>
</protein>
<sequence length="549" mass="61063">MRKLFLLAIIIINFSVLPSFGADNVIIDRITQSEAEELDLTIPDDVPAGFHSIEIEVYDDAGTVSKKEIPFCKNLDGEIHWDNLCPDVLEANAQAKLDKIKVPSELKEYDPLSDTEKSRDLQIAALAALAALGTAKKEEKEPEDQEQEDIQGVKAGDLKLLSHEPGKGDLSRTWDHRFTDEIDLRFIALAQWANRFSPLLTRTIQDGNSLRAVFGSWTVLLIPFALGLGLSASIDVAGNALPPAVGIIMAIMTIAVFDAFAGFIAGLVFFLSTLLTGHLGSRPEILTTFGVMVFFFAPALLASSFRPLRRKIENRDQLWERLTDLALGTVLTYWVITKMVGAMNGLARLELPITNYGTKLGIYAACLLVLRYVFEESVSRLYPVRLETLHVEIKEPDIYQKIISLEFKIFFFVMLARPFVGYNLQLLLGAMIFAIPTITGFALEDGLPKKKLYLPKGALKTIVMIFFMAFISKAIEGSFANPETFLKWNFVVMALPGLALHYLDAITDSPGSQWRENKTGRLIYRIGGVVIFVLIIQMVRGVDLAGWLI</sequence>
<keyword evidence="1" id="KW-0812">Transmembrane</keyword>
<proteinExistence type="predicted"/>